<dbReference type="RefSeq" id="WP_247199335.1">
    <property type="nucleotide sequence ID" value="NZ_JALKCG010000001.1"/>
</dbReference>
<keyword evidence="1" id="KW-0805">Transcription regulation</keyword>
<dbReference type="GO" id="GO:0003677">
    <property type="term" value="F:DNA binding"/>
    <property type="evidence" value="ECO:0007669"/>
    <property type="project" value="UniProtKB-KW"/>
</dbReference>
<dbReference type="PANTHER" id="PTHR30146">
    <property type="entry name" value="LACI-RELATED TRANSCRIPTIONAL REPRESSOR"/>
    <property type="match status" value="1"/>
</dbReference>
<evidence type="ECO:0000313" key="6">
    <source>
        <dbReference type="Proteomes" id="UP001202867"/>
    </source>
</evidence>
<dbReference type="Gene3D" id="1.10.260.40">
    <property type="entry name" value="lambda repressor-like DNA-binding domains"/>
    <property type="match status" value="1"/>
</dbReference>
<dbReference type="EMBL" id="JALKCG010000001">
    <property type="protein sequence ID" value="MCK0207430.1"/>
    <property type="molecule type" value="Genomic_DNA"/>
</dbReference>
<dbReference type="SUPFAM" id="SSF53822">
    <property type="entry name" value="Periplasmic binding protein-like I"/>
    <property type="match status" value="1"/>
</dbReference>
<keyword evidence="3" id="KW-0804">Transcription</keyword>
<reference evidence="5 6" key="1">
    <citation type="submission" date="2022-04" db="EMBL/GenBank/DDBJ databases">
        <authorList>
            <person name="Grouzdev D.S."/>
            <person name="Pantiukh K.S."/>
            <person name="Krutkina M.S."/>
        </authorList>
    </citation>
    <scope>NUCLEOTIDE SEQUENCE [LARGE SCALE GENOMIC DNA]</scope>
    <source>
        <strain evidence="5 6">Jip08</strain>
    </source>
</reference>
<proteinExistence type="predicted"/>
<organism evidence="5 6">
    <name type="scientific">Ancylobacter koreensis</name>
    <dbReference type="NCBI Taxonomy" id="266121"/>
    <lineage>
        <taxon>Bacteria</taxon>
        <taxon>Pseudomonadati</taxon>
        <taxon>Pseudomonadota</taxon>
        <taxon>Alphaproteobacteria</taxon>
        <taxon>Hyphomicrobiales</taxon>
        <taxon>Xanthobacteraceae</taxon>
        <taxon>Ancylobacter</taxon>
    </lineage>
</organism>
<dbReference type="InterPro" id="IPR010982">
    <property type="entry name" value="Lambda_DNA-bd_dom_sf"/>
</dbReference>
<reference evidence="6" key="2">
    <citation type="submission" date="2023-07" db="EMBL/GenBank/DDBJ databases">
        <title>Ancylobacter moscoviensis sp. nov., facultatively methylotrophic bacteria from activated sludge and the reclassification of Starkeya novella (Starkey 1934) Kelly et al. 2000 as Ancylobacter novellus comb. nov., Starkeya koreensis Im et al. 2006 as Ancylobacter koreensis comb.nov., Angulomicrobium tetraedrale Vasil'eva et al. 1986 as Ancylobacter tetraedralis comb. nov., Angulomicrobium amanitiforme Fritz et al. 2004 as Ancylobacter amanitiformis comb. nov. and Methylorhabdus multivorans Doronina et al. 1996 as Ancylobacter multivorans comb. nov. and emended description of the genus Ancylobacter.</title>
        <authorList>
            <person name="Doronina N."/>
            <person name="Chemodurova A."/>
            <person name="Grouzdev D."/>
            <person name="Koziaeva V."/>
            <person name="Shi W."/>
            <person name="Wu L."/>
            <person name="Kaparullina E."/>
        </authorList>
    </citation>
    <scope>NUCLEOTIDE SEQUENCE [LARGE SCALE GENOMIC DNA]</scope>
    <source>
        <strain evidence="6">Jip08</strain>
    </source>
</reference>
<name>A0ABT0DJG8_9HYPH</name>
<dbReference type="SMART" id="SM00354">
    <property type="entry name" value="HTH_LACI"/>
    <property type="match status" value="1"/>
</dbReference>
<evidence type="ECO:0000256" key="2">
    <source>
        <dbReference type="ARBA" id="ARBA00023125"/>
    </source>
</evidence>
<dbReference type="Gene3D" id="3.40.50.2300">
    <property type="match status" value="2"/>
</dbReference>
<dbReference type="Proteomes" id="UP001202867">
    <property type="component" value="Unassembled WGS sequence"/>
</dbReference>
<dbReference type="InterPro" id="IPR001761">
    <property type="entry name" value="Peripla_BP/Lac1_sug-bd_dom"/>
</dbReference>
<keyword evidence="2 5" id="KW-0238">DNA-binding</keyword>
<dbReference type="PROSITE" id="PS50932">
    <property type="entry name" value="HTH_LACI_2"/>
    <property type="match status" value="1"/>
</dbReference>
<dbReference type="SUPFAM" id="SSF47413">
    <property type="entry name" value="lambda repressor-like DNA-binding domains"/>
    <property type="match status" value="1"/>
</dbReference>
<evidence type="ECO:0000259" key="4">
    <source>
        <dbReference type="PROSITE" id="PS50932"/>
    </source>
</evidence>
<evidence type="ECO:0000256" key="1">
    <source>
        <dbReference type="ARBA" id="ARBA00023015"/>
    </source>
</evidence>
<dbReference type="Pfam" id="PF00356">
    <property type="entry name" value="LacI"/>
    <property type="match status" value="1"/>
</dbReference>
<dbReference type="PROSITE" id="PS00356">
    <property type="entry name" value="HTH_LACI_1"/>
    <property type="match status" value="1"/>
</dbReference>
<dbReference type="CDD" id="cd01392">
    <property type="entry name" value="HTH_LacI"/>
    <property type="match status" value="1"/>
</dbReference>
<dbReference type="CDD" id="cd01575">
    <property type="entry name" value="PBP1_GntR"/>
    <property type="match status" value="1"/>
</dbReference>
<gene>
    <name evidence="5" type="ORF">MWN33_05210</name>
</gene>
<dbReference type="InterPro" id="IPR028082">
    <property type="entry name" value="Peripla_BP_I"/>
</dbReference>
<accession>A0ABT0DJG8</accession>
<protein>
    <submittedName>
        <fullName evidence="5">LacI family DNA-binding transcriptional regulator</fullName>
    </submittedName>
</protein>
<dbReference type="PANTHER" id="PTHR30146:SF33">
    <property type="entry name" value="TRANSCRIPTIONAL REGULATOR"/>
    <property type="match status" value="1"/>
</dbReference>
<keyword evidence="6" id="KW-1185">Reference proteome</keyword>
<feature type="domain" description="HTH lacI-type" evidence="4">
    <location>
        <begin position="9"/>
        <end position="63"/>
    </location>
</feature>
<sequence length="332" mass="34982">MTRKDFPSLRLSDIAAAAGVGESTVSRVLRNSGSVSEETRARVRQVVAALGYVPNRIAGTLAAAGSRVVGIVVPSLTNIVFPDLLRGAAGQLDLMGYQAVIGVSDYDGAREAELVASMLAWRPAAVMITGLEHERATPDRLRSSGARVVEMLDVDGEGLDIVVGYSNRAAAEASARHLIGRGYRRIGYVGHEISRDTRAGKRLAGFEAELARHGLALVARELHAGPSSIGAGRDGLERLLARAPALDAVYFSNDDMAIGGYFHCVARGIAIPERLALFGFNGLDVARLAPQPLATILTPRVEIGREAARLALADEPAATVDLGFILIEGATA</sequence>
<dbReference type="Pfam" id="PF00532">
    <property type="entry name" value="Peripla_BP_1"/>
    <property type="match status" value="1"/>
</dbReference>
<dbReference type="InterPro" id="IPR000843">
    <property type="entry name" value="HTH_LacI"/>
</dbReference>
<evidence type="ECO:0000256" key="3">
    <source>
        <dbReference type="ARBA" id="ARBA00023163"/>
    </source>
</evidence>
<evidence type="ECO:0000313" key="5">
    <source>
        <dbReference type="EMBL" id="MCK0207430.1"/>
    </source>
</evidence>
<comment type="caution">
    <text evidence="5">The sequence shown here is derived from an EMBL/GenBank/DDBJ whole genome shotgun (WGS) entry which is preliminary data.</text>
</comment>